<keyword evidence="1" id="KW-0472">Membrane</keyword>
<feature type="transmembrane region" description="Helical" evidence="1">
    <location>
        <begin position="14"/>
        <end position="34"/>
    </location>
</feature>
<feature type="transmembrane region" description="Helical" evidence="1">
    <location>
        <begin position="68"/>
        <end position="87"/>
    </location>
</feature>
<dbReference type="GeneID" id="301711464"/>
<keyword evidence="1" id="KW-1133">Transmembrane helix</keyword>
<dbReference type="Proteomes" id="UP000281899">
    <property type="component" value="Unassembled WGS sequence"/>
</dbReference>
<evidence type="ECO:0000256" key="1">
    <source>
        <dbReference type="SAM" id="Phobius"/>
    </source>
</evidence>
<accession>A0ABX9XDJ4</accession>
<dbReference type="RefSeq" id="WP_123277812.1">
    <property type="nucleotide sequence ID" value="NZ_JALRGU010000467.1"/>
</dbReference>
<comment type="caution">
    <text evidence="2">The sequence shown here is derived from an EMBL/GenBank/DDBJ whole genome shotgun (WGS) entry which is preliminary data.</text>
</comment>
<sequence length="105" mass="12147">MKVIKMNLKKLNRIVLWILIGLCVLTMLGLLNFGYGLGNIIYFPPIILATVAHVLITRRLKKKNNNKYWLPLIVISSIICLSIIYYATWGRGGEFSWDGRMFFIK</sequence>
<keyword evidence="1" id="KW-0812">Transmembrane</keyword>
<organism evidence="2 3">
    <name type="scientific">Chryseobacterium cucumeris</name>
    <dbReference type="NCBI Taxonomy" id="1813611"/>
    <lineage>
        <taxon>Bacteria</taxon>
        <taxon>Pseudomonadati</taxon>
        <taxon>Bacteroidota</taxon>
        <taxon>Flavobacteriia</taxon>
        <taxon>Flavobacteriales</taxon>
        <taxon>Weeksellaceae</taxon>
        <taxon>Chryseobacterium group</taxon>
        <taxon>Chryseobacterium</taxon>
    </lineage>
</organism>
<evidence type="ECO:0000313" key="2">
    <source>
        <dbReference type="EMBL" id="ROH96623.1"/>
    </source>
</evidence>
<evidence type="ECO:0000313" key="3">
    <source>
        <dbReference type="Proteomes" id="UP000281899"/>
    </source>
</evidence>
<reference evidence="2 3" key="1">
    <citation type="submission" date="2018-11" db="EMBL/GenBank/DDBJ databases">
        <title>Proposal to divide the Flavobacteriaceae and reorganize its genera based on Amino Acid Identity values calculated from whole genome sequences.</title>
        <authorList>
            <person name="Nicholson A.C."/>
            <person name="Gulvik C.A."/>
            <person name="Whitney A.M."/>
            <person name="Humrighouse B.W."/>
            <person name="Bell M."/>
            <person name="Holmes B."/>
            <person name="Steigerwalt A."/>
            <person name="Villarma A."/>
            <person name="Sheth M."/>
            <person name="Batra D."/>
            <person name="Pryor J."/>
            <person name="Bernardet J.-F."/>
            <person name="Hugo C."/>
            <person name="Kampfer P."/>
            <person name="Newman J."/>
            <person name="Mcquiston J.R."/>
        </authorList>
    </citation>
    <scope>NUCLEOTIDE SEQUENCE [LARGE SCALE GENOMIC DNA]</scope>
    <source>
        <strain evidence="2 3">G0235</strain>
    </source>
</reference>
<keyword evidence="3" id="KW-1185">Reference proteome</keyword>
<name>A0ABX9XDJ4_9FLAO</name>
<dbReference type="EMBL" id="RJTW01000002">
    <property type="protein sequence ID" value="ROH96623.1"/>
    <property type="molecule type" value="Genomic_DNA"/>
</dbReference>
<feature type="transmembrane region" description="Helical" evidence="1">
    <location>
        <begin position="40"/>
        <end position="56"/>
    </location>
</feature>
<protein>
    <submittedName>
        <fullName evidence="2">Uncharacterized protein</fullName>
    </submittedName>
</protein>
<gene>
    <name evidence="2" type="ORF">EGI15_02170</name>
</gene>
<proteinExistence type="predicted"/>